<dbReference type="EMBL" id="CAEZXP010000007">
    <property type="protein sequence ID" value="CAB4707238.1"/>
    <property type="molecule type" value="Genomic_DNA"/>
</dbReference>
<feature type="transmembrane region" description="Helical" evidence="2">
    <location>
        <begin position="98"/>
        <end position="116"/>
    </location>
</feature>
<feature type="transmembrane region" description="Helical" evidence="2">
    <location>
        <begin position="154"/>
        <end position="172"/>
    </location>
</feature>
<dbReference type="Pfam" id="PF00033">
    <property type="entry name" value="Cytochrome_B"/>
    <property type="match status" value="1"/>
</dbReference>
<dbReference type="InterPro" id="IPR005797">
    <property type="entry name" value="Cyt_b/b6_N"/>
</dbReference>
<feature type="transmembrane region" description="Helical" evidence="2">
    <location>
        <begin position="193"/>
        <end position="217"/>
    </location>
</feature>
<reference evidence="4" key="1">
    <citation type="submission" date="2020-05" db="EMBL/GenBank/DDBJ databases">
        <authorList>
            <person name="Chiriac C."/>
            <person name="Salcher M."/>
            <person name="Ghai R."/>
            <person name="Kavagutti S V."/>
        </authorList>
    </citation>
    <scope>NUCLEOTIDE SEQUENCE</scope>
</reference>
<evidence type="ECO:0000313" key="4">
    <source>
        <dbReference type="EMBL" id="CAB4707238.1"/>
    </source>
</evidence>
<dbReference type="Gene3D" id="1.20.810.10">
    <property type="entry name" value="Cytochrome Bc1 Complex, Chain C"/>
    <property type="match status" value="1"/>
</dbReference>
<dbReference type="InterPro" id="IPR048259">
    <property type="entry name" value="Cytochrome_b_N_euk/bac"/>
</dbReference>
<dbReference type="GO" id="GO:0022904">
    <property type="term" value="P:respiratory electron transport chain"/>
    <property type="evidence" value="ECO:0007669"/>
    <property type="project" value="InterPro"/>
</dbReference>
<sequence length="245" mass="27394">MANQRSKYEHLMYPIDWIEERSGLVGGIKYFLFRKVPSDINWFQTLGSATLTAFLVQATTGVMLAMYYKPDAKSAYPSIVHITNDLFAGWLVRGMHRWGASVFIILMFMHMGRVFLFGAYKYPRELTWIIGVILVALGLAEGFTGYLLPWDQTAYWATTVGISINGTAPFLGPFIAQFLQGGEFINNDTLSRFYAIHMLLLPAMIAGLIALHLYLVIRLGVTSPPWSKDAAGSGPLDDESEEKHG</sequence>
<evidence type="ECO:0000259" key="3">
    <source>
        <dbReference type="PROSITE" id="PS51002"/>
    </source>
</evidence>
<evidence type="ECO:0000256" key="1">
    <source>
        <dbReference type="SAM" id="MobiDB-lite"/>
    </source>
</evidence>
<evidence type="ECO:0000256" key="2">
    <source>
        <dbReference type="SAM" id="Phobius"/>
    </source>
</evidence>
<dbReference type="PROSITE" id="PS51002">
    <property type="entry name" value="CYTB_NTER"/>
    <property type="match status" value="1"/>
</dbReference>
<feature type="region of interest" description="Disordered" evidence="1">
    <location>
        <begin position="226"/>
        <end position="245"/>
    </location>
</feature>
<dbReference type="PIRSF" id="PIRSF000032">
    <property type="entry name" value="Cytochrome_b6"/>
    <property type="match status" value="1"/>
</dbReference>
<dbReference type="GO" id="GO:0009055">
    <property type="term" value="F:electron transfer activity"/>
    <property type="evidence" value="ECO:0007669"/>
    <property type="project" value="InterPro"/>
</dbReference>
<feature type="compositionally biased region" description="Acidic residues" evidence="1">
    <location>
        <begin position="236"/>
        <end position="245"/>
    </location>
</feature>
<dbReference type="GO" id="GO:0016491">
    <property type="term" value="F:oxidoreductase activity"/>
    <property type="evidence" value="ECO:0007669"/>
    <property type="project" value="InterPro"/>
</dbReference>
<gene>
    <name evidence="4" type="ORF">UFOPK2399_01750</name>
</gene>
<feature type="domain" description="Cytochrome b/b6 N-terminal region profile" evidence="3">
    <location>
        <begin position="14"/>
        <end position="225"/>
    </location>
</feature>
<protein>
    <submittedName>
        <fullName evidence="4">Unannotated protein</fullName>
    </submittedName>
</protein>
<keyword evidence="2" id="KW-1133">Transmembrane helix</keyword>
<dbReference type="AlphaFoldDB" id="A0A6J6QEI1"/>
<dbReference type="SUPFAM" id="SSF81342">
    <property type="entry name" value="Transmembrane di-heme cytochromes"/>
    <property type="match status" value="1"/>
</dbReference>
<dbReference type="CDD" id="cd00284">
    <property type="entry name" value="Cytochrome_b_N"/>
    <property type="match status" value="1"/>
</dbReference>
<proteinExistence type="predicted"/>
<keyword evidence="2" id="KW-0812">Transmembrane</keyword>
<dbReference type="PANTHER" id="PTHR19271:SF16">
    <property type="entry name" value="CYTOCHROME B"/>
    <property type="match status" value="1"/>
</dbReference>
<dbReference type="PANTHER" id="PTHR19271">
    <property type="entry name" value="CYTOCHROME B"/>
    <property type="match status" value="1"/>
</dbReference>
<keyword evidence="2" id="KW-0472">Membrane</keyword>
<organism evidence="4">
    <name type="scientific">freshwater metagenome</name>
    <dbReference type="NCBI Taxonomy" id="449393"/>
    <lineage>
        <taxon>unclassified sequences</taxon>
        <taxon>metagenomes</taxon>
        <taxon>ecological metagenomes</taxon>
    </lineage>
</organism>
<accession>A0A6J6QEI1</accession>
<dbReference type="InterPro" id="IPR016174">
    <property type="entry name" value="Di-haem_cyt_TM"/>
</dbReference>
<name>A0A6J6QEI1_9ZZZZ</name>
<dbReference type="InterPro" id="IPR027387">
    <property type="entry name" value="Cytb/b6-like_sf"/>
</dbReference>
<dbReference type="GO" id="GO:0016020">
    <property type="term" value="C:membrane"/>
    <property type="evidence" value="ECO:0007669"/>
    <property type="project" value="InterPro"/>
</dbReference>
<feature type="transmembrane region" description="Helical" evidence="2">
    <location>
        <begin position="42"/>
        <end position="68"/>
    </location>
</feature>
<feature type="transmembrane region" description="Helical" evidence="2">
    <location>
        <begin position="128"/>
        <end position="148"/>
    </location>
</feature>